<feature type="compositionally biased region" description="Polar residues" evidence="1">
    <location>
        <begin position="224"/>
        <end position="245"/>
    </location>
</feature>
<keyword evidence="2" id="KW-0812">Transmembrane</keyword>
<proteinExistence type="predicted"/>
<comment type="caution">
    <text evidence="4">The sequence shown here is derived from an EMBL/GenBank/DDBJ whole genome shotgun (WGS) entry which is preliminary data.</text>
</comment>
<dbReference type="EMBL" id="JAKNHJ010000019">
    <property type="protein sequence ID" value="MCG4618564.1"/>
    <property type="molecule type" value="Genomic_DNA"/>
</dbReference>
<name>A0AAJ1EY00_9ACTO</name>
<evidence type="ECO:0000259" key="3">
    <source>
        <dbReference type="Pfam" id="PF11181"/>
    </source>
</evidence>
<feature type="transmembrane region" description="Helical" evidence="2">
    <location>
        <begin position="94"/>
        <end position="117"/>
    </location>
</feature>
<dbReference type="InterPro" id="IPR025889">
    <property type="entry name" value="GSP17M-like_dom"/>
</dbReference>
<feature type="compositionally biased region" description="Polar residues" evidence="1">
    <location>
        <begin position="201"/>
        <end position="217"/>
    </location>
</feature>
<sequence length="257" mass="28129">MAFPRNRMVNAALQGQDLAIFSSKEDVEEAINYLKSKDFPLQQLLVQERGLTRSNQVVGIVTWPKALLAGFSRGLMMGIFFALLFVLWKPSWAVFAPLVIAAFALLTAIERLVAWALRSSGAGYPIAYASSLTGQEHVLMTAADYYIARRHLLDDSRFQAAVVEQDAPSSVDDGPTQFGSRLDERPRFGVRLSPKARKQLRAQQTQVNEQRPATGSGSPEVAAPQTSTPDTKDLSGQPTQGQTGQAEPENSELNDAH</sequence>
<dbReference type="Pfam" id="PF11181">
    <property type="entry name" value="YflT"/>
    <property type="match status" value="1"/>
</dbReference>
<gene>
    <name evidence="4" type="ORF">L0M99_08695</name>
</gene>
<evidence type="ECO:0000313" key="5">
    <source>
        <dbReference type="Proteomes" id="UP001200537"/>
    </source>
</evidence>
<evidence type="ECO:0000256" key="1">
    <source>
        <dbReference type="SAM" id="MobiDB-lite"/>
    </source>
</evidence>
<feature type="region of interest" description="Disordered" evidence="1">
    <location>
        <begin position="164"/>
        <end position="257"/>
    </location>
</feature>
<dbReference type="Proteomes" id="UP001200537">
    <property type="component" value="Unassembled WGS sequence"/>
</dbReference>
<protein>
    <recommendedName>
        <fullName evidence="3">General stress protein 17M-like domain-containing protein</fullName>
    </recommendedName>
</protein>
<dbReference type="RefSeq" id="WP_024058738.1">
    <property type="nucleotide sequence ID" value="NZ_JAHAIN010000036.1"/>
</dbReference>
<evidence type="ECO:0000313" key="4">
    <source>
        <dbReference type="EMBL" id="MCG4618564.1"/>
    </source>
</evidence>
<dbReference type="AlphaFoldDB" id="A0AAJ1EY00"/>
<feature type="transmembrane region" description="Helical" evidence="2">
    <location>
        <begin position="66"/>
        <end position="88"/>
    </location>
</feature>
<feature type="domain" description="General stress protein 17M-like" evidence="3">
    <location>
        <begin position="18"/>
        <end position="86"/>
    </location>
</feature>
<accession>A0AAJ1EY00</accession>
<evidence type="ECO:0000256" key="2">
    <source>
        <dbReference type="SAM" id="Phobius"/>
    </source>
</evidence>
<reference evidence="4" key="1">
    <citation type="submission" date="2022-01" db="EMBL/GenBank/DDBJ databases">
        <title>Collection of gut derived symbiotic bacterial strains cultured from healthy donors.</title>
        <authorList>
            <person name="Lin H."/>
            <person name="Kohout C."/>
            <person name="Waligurski E."/>
            <person name="Pamer E.G."/>
        </authorList>
    </citation>
    <scope>NUCLEOTIDE SEQUENCE</scope>
    <source>
        <strain evidence="4">DFI.7.46</strain>
    </source>
</reference>
<keyword evidence="2" id="KW-1133">Transmembrane helix</keyword>
<keyword evidence="2" id="KW-0472">Membrane</keyword>
<organism evidence="4 5">
    <name type="scientific">Varibaculum cambriense</name>
    <dbReference type="NCBI Taxonomy" id="184870"/>
    <lineage>
        <taxon>Bacteria</taxon>
        <taxon>Bacillati</taxon>
        <taxon>Actinomycetota</taxon>
        <taxon>Actinomycetes</taxon>
        <taxon>Actinomycetales</taxon>
        <taxon>Actinomycetaceae</taxon>
        <taxon>Varibaculum</taxon>
    </lineage>
</organism>